<reference evidence="2" key="1">
    <citation type="journal article" date="2023" name="bioRxiv">
        <title>Improved chromosome-level genome assembly for marigold (Tagetes erecta).</title>
        <authorList>
            <person name="Jiang F."/>
            <person name="Yuan L."/>
            <person name="Wang S."/>
            <person name="Wang H."/>
            <person name="Xu D."/>
            <person name="Wang A."/>
            <person name="Fan W."/>
        </authorList>
    </citation>
    <scope>NUCLEOTIDE SEQUENCE</scope>
    <source>
        <strain evidence="2">WSJ</strain>
        <tissue evidence="2">Leaf</tissue>
    </source>
</reference>
<sequence length="137" mass="16160">MFPSEMKVYNVPLETRELWNRASTVGDIVRPLLNKGQSVIEKLDPMIVPNKTKDVKIFSWKYDEIFDEFFIKRVNGVCDVYHYYTSIFKLQVQDLKEMHMTPLISHPKANIGQRFVMLLICFFICFFKTLELALTQS</sequence>
<protein>
    <submittedName>
        <fullName evidence="2">Uncharacterized protein</fullName>
    </submittedName>
</protein>
<accession>A0AAD8NN83</accession>
<evidence type="ECO:0000256" key="1">
    <source>
        <dbReference type="SAM" id="Phobius"/>
    </source>
</evidence>
<comment type="caution">
    <text evidence="2">The sequence shown here is derived from an EMBL/GenBank/DDBJ whole genome shotgun (WGS) entry which is preliminary data.</text>
</comment>
<proteinExistence type="predicted"/>
<keyword evidence="1" id="KW-1133">Transmembrane helix</keyword>
<dbReference type="EMBL" id="JAUHHV010000008">
    <property type="protein sequence ID" value="KAK1414947.1"/>
    <property type="molecule type" value="Genomic_DNA"/>
</dbReference>
<name>A0AAD8NN83_TARER</name>
<feature type="transmembrane region" description="Helical" evidence="1">
    <location>
        <begin position="115"/>
        <end position="134"/>
    </location>
</feature>
<keyword evidence="1" id="KW-0472">Membrane</keyword>
<keyword evidence="3" id="KW-1185">Reference proteome</keyword>
<evidence type="ECO:0000313" key="2">
    <source>
        <dbReference type="EMBL" id="KAK1414947.1"/>
    </source>
</evidence>
<dbReference type="Proteomes" id="UP001229421">
    <property type="component" value="Unassembled WGS sequence"/>
</dbReference>
<organism evidence="2 3">
    <name type="scientific">Tagetes erecta</name>
    <name type="common">African marigold</name>
    <dbReference type="NCBI Taxonomy" id="13708"/>
    <lineage>
        <taxon>Eukaryota</taxon>
        <taxon>Viridiplantae</taxon>
        <taxon>Streptophyta</taxon>
        <taxon>Embryophyta</taxon>
        <taxon>Tracheophyta</taxon>
        <taxon>Spermatophyta</taxon>
        <taxon>Magnoliopsida</taxon>
        <taxon>eudicotyledons</taxon>
        <taxon>Gunneridae</taxon>
        <taxon>Pentapetalae</taxon>
        <taxon>asterids</taxon>
        <taxon>campanulids</taxon>
        <taxon>Asterales</taxon>
        <taxon>Asteraceae</taxon>
        <taxon>Asteroideae</taxon>
        <taxon>Heliantheae alliance</taxon>
        <taxon>Tageteae</taxon>
        <taxon>Tagetes</taxon>
    </lineage>
</organism>
<gene>
    <name evidence="2" type="ORF">QVD17_30713</name>
</gene>
<keyword evidence="1" id="KW-0812">Transmembrane</keyword>
<dbReference type="AlphaFoldDB" id="A0AAD8NN83"/>
<evidence type="ECO:0000313" key="3">
    <source>
        <dbReference type="Proteomes" id="UP001229421"/>
    </source>
</evidence>